<dbReference type="CDD" id="cd06529">
    <property type="entry name" value="S24_LexA-like"/>
    <property type="match status" value="1"/>
</dbReference>
<organism evidence="2 3">
    <name type="scientific">Rhodobium orientis</name>
    <dbReference type="NCBI Taxonomy" id="34017"/>
    <lineage>
        <taxon>Bacteria</taxon>
        <taxon>Pseudomonadati</taxon>
        <taxon>Pseudomonadota</taxon>
        <taxon>Alphaproteobacteria</taxon>
        <taxon>Hyphomicrobiales</taxon>
        <taxon>Rhodobiaceae</taxon>
        <taxon>Rhodobium</taxon>
    </lineage>
</organism>
<keyword evidence="2" id="KW-0238">DNA-binding</keyword>
<evidence type="ECO:0000313" key="3">
    <source>
        <dbReference type="Proteomes" id="UP000249299"/>
    </source>
</evidence>
<dbReference type="SUPFAM" id="SSF47413">
    <property type="entry name" value="lambda repressor-like DNA-binding domains"/>
    <property type="match status" value="1"/>
</dbReference>
<dbReference type="InterPro" id="IPR015927">
    <property type="entry name" value="Peptidase_S24_S26A/B/C"/>
</dbReference>
<dbReference type="InterPro" id="IPR036286">
    <property type="entry name" value="LexA/Signal_pep-like_sf"/>
</dbReference>
<dbReference type="InterPro" id="IPR039418">
    <property type="entry name" value="LexA-like"/>
</dbReference>
<name>A0A327JW14_9HYPH</name>
<dbReference type="EMBL" id="NPEV01000019">
    <property type="protein sequence ID" value="RAI27378.1"/>
    <property type="molecule type" value="Genomic_DNA"/>
</dbReference>
<evidence type="ECO:0000259" key="1">
    <source>
        <dbReference type="Pfam" id="PF00717"/>
    </source>
</evidence>
<feature type="domain" description="Peptidase S24/S26A/S26B/S26C" evidence="1">
    <location>
        <begin position="118"/>
        <end position="208"/>
    </location>
</feature>
<dbReference type="Proteomes" id="UP000249299">
    <property type="component" value="Unassembled WGS sequence"/>
</dbReference>
<proteinExistence type="predicted"/>
<comment type="caution">
    <text evidence="2">The sequence shown here is derived from an EMBL/GenBank/DDBJ whole genome shotgun (WGS) entry which is preliminary data.</text>
</comment>
<evidence type="ECO:0000313" key="2">
    <source>
        <dbReference type="EMBL" id="RAI27378.1"/>
    </source>
</evidence>
<keyword evidence="3" id="KW-1185">Reference proteome</keyword>
<dbReference type="OrthoDB" id="9792157at2"/>
<dbReference type="GO" id="GO:0003677">
    <property type="term" value="F:DNA binding"/>
    <property type="evidence" value="ECO:0007669"/>
    <property type="project" value="UniProtKB-KW"/>
</dbReference>
<sequence>MLSHQGIWSAIDRLAARNGLSTSGLAKLAGLDPTTFNKSKRIARDGRERWPSTESLAKILEATGDSLDCLLSLMEPADADRLPRARTVPLLGMSDASHGGFFDDGGLPTGHGWDEVAFPNMPENAVYALEVSDDAMLPLYRDGDVVIVSPTDTVRRGDRVVVRTQSGEVLARILHRKTLRTVELHALDAGAAPQVLGLGEIAWIARIVWASQ</sequence>
<dbReference type="AlphaFoldDB" id="A0A327JW14"/>
<gene>
    <name evidence="2" type="ORF">CH339_10595</name>
</gene>
<protein>
    <submittedName>
        <fullName evidence="2">DNA-binding protein</fullName>
    </submittedName>
</protein>
<dbReference type="Gene3D" id="2.10.109.10">
    <property type="entry name" value="Umud Fragment, subunit A"/>
    <property type="match status" value="1"/>
</dbReference>
<reference evidence="2 3" key="1">
    <citation type="submission" date="2017-07" db="EMBL/GenBank/DDBJ databases">
        <title>Draft Genome Sequences of Select Purple Nonsulfur Bacteria.</title>
        <authorList>
            <person name="Lasarre B."/>
            <person name="Mckinlay J.B."/>
        </authorList>
    </citation>
    <scope>NUCLEOTIDE SEQUENCE [LARGE SCALE GENOMIC DNA]</scope>
    <source>
        <strain evidence="2 3">DSM 11290</strain>
    </source>
</reference>
<dbReference type="InterPro" id="IPR010982">
    <property type="entry name" value="Lambda_DNA-bd_dom_sf"/>
</dbReference>
<dbReference type="PROSITE" id="PS50890">
    <property type="entry name" value="PUA"/>
    <property type="match status" value="1"/>
</dbReference>
<dbReference type="SUPFAM" id="SSF51306">
    <property type="entry name" value="LexA/Signal peptidase"/>
    <property type="match status" value="1"/>
</dbReference>
<dbReference type="RefSeq" id="WP_111434333.1">
    <property type="nucleotide sequence ID" value="NZ_JACIGG010000021.1"/>
</dbReference>
<accession>A0A327JW14</accession>
<dbReference type="Pfam" id="PF00717">
    <property type="entry name" value="Peptidase_S24"/>
    <property type="match status" value="1"/>
</dbReference>